<dbReference type="GO" id="GO:0043161">
    <property type="term" value="P:proteasome-mediated ubiquitin-dependent protein catabolic process"/>
    <property type="evidence" value="ECO:0007669"/>
    <property type="project" value="TreeGrafter"/>
</dbReference>
<dbReference type="InterPro" id="IPR033464">
    <property type="entry name" value="CSN8_PSD8_EIF3K"/>
</dbReference>
<dbReference type="PANTHER" id="PTHR12387:SF0">
    <property type="entry name" value="26S PROTEASOME NON-ATPASE REGULATORY SUBUNIT 8"/>
    <property type="match status" value="1"/>
</dbReference>
<dbReference type="Pfam" id="PF10075">
    <property type="entry name" value="CSN8_PSD8_EIF3K"/>
    <property type="match status" value="1"/>
</dbReference>
<dbReference type="GO" id="GO:0008541">
    <property type="term" value="C:proteasome regulatory particle, lid subcomplex"/>
    <property type="evidence" value="ECO:0007669"/>
    <property type="project" value="TreeGrafter"/>
</dbReference>
<dbReference type="Gene3D" id="3.40.50.1820">
    <property type="entry name" value="alpha/beta hydrolase"/>
    <property type="match status" value="1"/>
</dbReference>
<dbReference type="InterPro" id="IPR006746">
    <property type="entry name" value="26S_Psome_Rpn12"/>
</dbReference>
<dbReference type="AlphaFoldDB" id="A0A183C812"/>
<organism evidence="3 4">
    <name type="scientific">Globodera pallida</name>
    <name type="common">Potato cyst nematode worm</name>
    <name type="synonym">Heterodera pallida</name>
    <dbReference type="NCBI Taxonomy" id="36090"/>
    <lineage>
        <taxon>Eukaryota</taxon>
        <taxon>Metazoa</taxon>
        <taxon>Ecdysozoa</taxon>
        <taxon>Nematoda</taxon>
        <taxon>Chromadorea</taxon>
        <taxon>Rhabditida</taxon>
        <taxon>Tylenchina</taxon>
        <taxon>Tylenchomorpha</taxon>
        <taxon>Tylenchoidea</taxon>
        <taxon>Heteroderidae</taxon>
        <taxon>Heteroderinae</taxon>
        <taxon>Globodera</taxon>
    </lineage>
</organism>
<name>A0A183C812_GLOPA</name>
<sequence>MQDNIEKVHANLVSAWEKRNTETVKGCLKKLQVYMFRRSGTVPGDELRLLTIFKDYYEIRALSCVLENNMDDFEQAIKDVLQFYSNCGDAKDLRVDGKFQQRYLMYGLFLMYLLGSNKLAEFRMLIEQIDHSVRVKDPYLDVPVKLERYLSDGSYNKMFLTEKNLPTKYYIPFINILKQAVQNEISLGLETAYRSIPIADAAKQLIMSNAEVLAFGTRKGWLHKGDSFLIGARTATHGLEKKAKLALASGLERELQPLESRQLALCTLIKSIDLEKALPKRLECLADEVEVIEESISEVVENGEDLASIRYLSSFPPISQRAGSTKFDYYILLLHDQTNDANVWQRTLQVLSASGFCCIAPHLTNFVFDEEKIIHFLLKLSSRMETREIVIVASSMAGIYLIPFLSRGLQSTTTQLRVKALIAIGISDTHRLKEEELPGNPLPCLIVRGTFDTSIGLNAANKLKHLRNSRLVEIPNGKHLCHLSHPSQFHKILLNFLLNLSVLPQSMH</sequence>
<proteinExistence type="predicted"/>
<dbReference type="Gene3D" id="1.25.40.990">
    <property type="match status" value="1"/>
</dbReference>
<dbReference type="SUPFAM" id="SSF53474">
    <property type="entry name" value="alpha/beta-Hydrolases"/>
    <property type="match status" value="1"/>
</dbReference>
<dbReference type="InterPro" id="IPR029058">
    <property type="entry name" value="AB_hydrolase_fold"/>
</dbReference>
<protein>
    <submittedName>
        <fullName evidence="4">CSN8_PSD8_EIF3K domain-containing protein</fullName>
    </submittedName>
</protein>
<dbReference type="GO" id="GO:0005634">
    <property type="term" value="C:nucleus"/>
    <property type="evidence" value="ECO:0007669"/>
    <property type="project" value="TreeGrafter"/>
</dbReference>
<dbReference type="PANTHER" id="PTHR12387">
    <property type="entry name" value="26S PROTEASOME NON-ATPASE REGULATORY SUBUNIT 8"/>
    <property type="match status" value="1"/>
</dbReference>
<dbReference type="Proteomes" id="UP000050741">
    <property type="component" value="Unassembled WGS sequence"/>
</dbReference>
<evidence type="ECO:0000313" key="3">
    <source>
        <dbReference type="Proteomes" id="UP000050741"/>
    </source>
</evidence>
<reference evidence="4" key="3">
    <citation type="submission" date="2016-06" db="UniProtKB">
        <authorList>
            <consortium name="WormBaseParasite"/>
        </authorList>
    </citation>
    <scope>IDENTIFICATION</scope>
</reference>
<accession>A0A183C812</accession>
<dbReference type="GO" id="GO:0005829">
    <property type="term" value="C:cytosol"/>
    <property type="evidence" value="ECO:0007669"/>
    <property type="project" value="TreeGrafter"/>
</dbReference>
<dbReference type="WBParaSite" id="GPLIN_000900800">
    <property type="protein sequence ID" value="GPLIN_000900800"/>
    <property type="gene ID" value="GPLIN_000900800"/>
</dbReference>
<keyword evidence="3" id="KW-1185">Reference proteome</keyword>
<evidence type="ECO:0000256" key="1">
    <source>
        <dbReference type="ARBA" id="ARBA00022942"/>
    </source>
</evidence>
<evidence type="ECO:0000259" key="2">
    <source>
        <dbReference type="Pfam" id="PF10075"/>
    </source>
</evidence>
<reference evidence="3" key="1">
    <citation type="submission" date="2013-12" db="EMBL/GenBank/DDBJ databases">
        <authorList>
            <person name="Aslett M."/>
        </authorList>
    </citation>
    <scope>NUCLEOTIDE SEQUENCE [LARGE SCALE GENOMIC DNA]</scope>
    <source>
        <strain evidence="3">Lindley</strain>
    </source>
</reference>
<evidence type="ECO:0000313" key="4">
    <source>
        <dbReference type="WBParaSite" id="GPLIN_000900800"/>
    </source>
</evidence>
<keyword evidence="1" id="KW-0647">Proteasome</keyword>
<feature type="domain" description="CSN8/PSMD8/EIF3K" evidence="2">
    <location>
        <begin position="103"/>
        <end position="230"/>
    </location>
</feature>
<reference evidence="3" key="2">
    <citation type="submission" date="2014-05" db="EMBL/GenBank/DDBJ databases">
        <title>The genome and life-stage specific transcriptomes of Globodera pallida elucidate key aspects of plant parasitism by a cyst nematode.</title>
        <authorList>
            <person name="Cotton J.A."/>
            <person name="Lilley C.J."/>
            <person name="Jones L.M."/>
            <person name="Kikuchi T."/>
            <person name="Reid A.J."/>
            <person name="Thorpe P."/>
            <person name="Tsai I.J."/>
            <person name="Beasley H."/>
            <person name="Blok V."/>
            <person name="Cock P.J.A."/>
            <person name="Van den Akker S.E."/>
            <person name="Holroyd N."/>
            <person name="Hunt M."/>
            <person name="Mantelin S."/>
            <person name="Naghra H."/>
            <person name="Pain A."/>
            <person name="Palomares-Rius J.E."/>
            <person name="Zarowiecki M."/>
            <person name="Berriman M."/>
            <person name="Jones J.T."/>
            <person name="Urwin P.E."/>
        </authorList>
    </citation>
    <scope>NUCLEOTIDE SEQUENCE [LARGE SCALE GENOMIC DNA]</scope>
    <source>
        <strain evidence="3">Lindley</strain>
    </source>
</reference>